<comment type="caution">
    <text evidence="3">The sequence shown here is derived from an EMBL/GenBank/DDBJ whole genome shotgun (WGS) entry which is preliminary data.</text>
</comment>
<sequence>MSQKELNELRKRLEEAERRQEEAERRQEEEQQRREEEQRRREEAERRQEEEQQRREEEQRRREIAERDLNLEILQTRNTTLPEFLDACHKHLFLGLTIQKDKKSSTKGDPANADRKLRPSRIQEWTDFPDQQMAIWADLMDADFVTERHFTPLLALREAGKQIRKRMHGSELDIGHFLRETAESPVASIIEELYASPQIRRKFHLNGDVTFENHANTLTDESGIVTDMNSLSLASDRPRRSERLAARQSRESSRSSSRITGQTTAQRRPPRPRADQFCVYNRGPDKREAAFVIENKAPHKFSLAHIKAGLQDMELDHIVRYQKDESPEDICRRVVAAIITQPADYMYKGGYEYGCVSTGEAYIFLRIPDDDPSTVLYFLSVPKEDVGDTTDWAGDVNGDNRLHLTAVGQLLAFTLRALRTSPRDINWRNWAADRLKTWEMVYDDLLEEIEEKDIPASEYKPPLSRTEYCRQSPVKTRSTSARVMSCRPSQESQLSGHEDDADDDRWDPSTPSREPRDSRFPQRQATAAAARIPTRSQHSTSKGKYRRYCTQRCLRGLRCKGPLDERCPNVTEHGVDRHRLNTKMFIKLLDRQLSRDPDPNTELGCESLHVHGTRGALFKITLWSHGYTFVGKGVPTDFVECAKREEIMYSHLREIQGQFVPIVFGGLNLRRPFSYDGIVMMVHLTLMSYVGRNPARQHEIDEAQLIAQAEKSLRAIHDLGVLHSDPIPDNMIWNEENQRVMFIDFERAQYQKRVPLGTITANQKRKRVISVWDKSPNKRSDCFQRELSRMRSALRS</sequence>
<dbReference type="EMBL" id="JPOX01000001">
    <property type="protein sequence ID" value="KFX53702.1"/>
    <property type="molecule type" value="Genomic_DNA"/>
</dbReference>
<feature type="region of interest" description="Disordered" evidence="1">
    <location>
        <begin position="467"/>
        <end position="543"/>
    </location>
</feature>
<reference evidence="3" key="1">
    <citation type="journal article" date="2014" name="PLoS Genet.">
        <title>Signature Gene Expression Reveals Novel Clues to the Molecular Mechanisms of Dimorphic Transition in Penicillium marneffei.</title>
        <authorList>
            <person name="Yang E."/>
            <person name="Wang G."/>
            <person name="Cai J."/>
            <person name="Woo P.C."/>
            <person name="Lau S.K."/>
            <person name="Yuen K.-Y."/>
            <person name="Chow W.-N."/>
            <person name="Lin X."/>
        </authorList>
    </citation>
    <scope>NUCLEOTIDE SEQUENCE [LARGE SCALE GENOMIC DNA]</scope>
    <source>
        <strain evidence="3">PM1</strain>
    </source>
</reference>
<dbReference type="Pfam" id="PF01636">
    <property type="entry name" value="APH"/>
    <property type="match status" value="1"/>
</dbReference>
<dbReference type="InterPro" id="IPR011009">
    <property type="entry name" value="Kinase-like_dom_sf"/>
</dbReference>
<proteinExistence type="predicted"/>
<accession>A0A093VMC0</accession>
<name>A0A093VMC0_TALMA</name>
<gene>
    <name evidence="3" type="ORF">GQ26_0014440</name>
</gene>
<dbReference type="SUPFAM" id="SSF56112">
    <property type="entry name" value="Protein kinase-like (PK-like)"/>
    <property type="match status" value="1"/>
</dbReference>
<dbReference type="AlphaFoldDB" id="A0A093VMC0"/>
<feature type="region of interest" description="Disordered" evidence="1">
    <location>
        <begin position="229"/>
        <end position="276"/>
    </location>
</feature>
<feature type="domain" description="Aminoglycoside phosphotransferase" evidence="2">
    <location>
        <begin position="701"/>
        <end position="750"/>
    </location>
</feature>
<evidence type="ECO:0000259" key="2">
    <source>
        <dbReference type="Pfam" id="PF01636"/>
    </source>
</evidence>
<evidence type="ECO:0000256" key="1">
    <source>
        <dbReference type="SAM" id="MobiDB-lite"/>
    </source>
</evidence>
<feature type="compositionally biased region" description="Basic and acidic residues" evidence="1">
    <location>
        <begin position="236"/>
        <end position="253"/>
    </location>
</feature>
<dbReference type="HOGENOM" id="CLU_010672_3_1_1"/>
<feature type="region of interest" description="Disordered" evidence="1">
    <location>
        <begin position="1"/>
        <end position="62"/>
    </location>
</feature>
<dbReference type="InterPro" id="IPR002575">
    <property type="entry name" value="Aminoglycoside_PTrfase"/>
</dbReference>
<dbReference type="Gene3D" id="1.10.510.10">
    <property type="entry name" value="Transferase(Phosphotransferase) domain 1"/>
    <property type="match status" value="1"/>
</dbReference>
<protein>
    <submittedName>
        <fullName evidence="3">Reticulocyte-binding protein 2 like a</fullName>
    </submittedName>
</protein>
<feature type="compositionally biased region" description="Polar residues" evidence="1">
    <location>
        <begin position="473"/>
        <end position="495"/>
    </location>
</feature>
<evidence type="ECO:0000313" key="3">
    <source>
        <dbReference type="EMBL" id="KFX53702.1"/>
    </source>
</evidence>
<organism evidence="3">
    <name type="scientific">Talaromyces marneffei PM1</name>
    <dbReference type="NCBI Taxonomy" id="1077442"/>
    <lineage>
        <taxon>Eukaryota</taxon>
        <taxon>Fungi</taxon>
        <taxon>Dikarya</taxon>
        <taxon>Ascomycota</taxon>
        <taxon>Pezizomycotina</taxon>
        <taxon>Eurotiomycetes</taxon>
        <taxon>Eurotiomycetidae</taxon>
        <taxon>Eurotiales</taxon>
        <taxon>Trichocomaceae</taxon>
        <taxon>Talaromyces</taxon>
        <taxon>Talaromyces sect. Talaromyces</taxon>
    </lineage>
</organism>